<feature type="compositionally biased region" description="Gly residues" evidence="1">
    <location>
        <begin position="664"/>
        <end position="675"/>
    </location>
</feature>
<keyword evidence="4" id="KW-1185">Reference proteome</keyword>
<feature type="compositionally biased region" description="Polar residues" evidence="1">
    <location>
        <begin position="562"/>
        <end position="573"/>
    </location>
</feature>
<evidence type="ECO:0008006" key="5">
    <source>
        <dbReference type="Google" id="ProtNLM"/>
    </source>
</evidence>
<dbReference type="EMBL" id="MU858047">
    <property type="protein sequence ID" value="KAK4219644.1"/>
    <property type="molecule type" value="Genomic_DNA"/>
</dbReference>
<name>A0AAN6YIB3_9PEZI</name>
<dbReference type="Gene3D" id="2.120.10.80">
    <property type="entry name" value="Kelch-type beta propeller"/>
    <property type="match status" value="1"/>
</dbReference>
<reference evidence="3" key="2">
    <citation type="submission" date="2023-05" db="EMBL/GenBank/DDBJ databases">
        <authorList>
            <consortium name="Lawrence Berkeley National Laboratory"/>
            <person name="Steindorff A."/>
            <person name="Hensen N."/>
            <person name="Bonometti L."/>
            <person name="Westerberg I."/>
            <person name="Brannstrom I.O."/>
            <person name="Guillou S."/>
            <person name="Cros-Aarteil S."/>
            <person name="Calhoun S."/>
            <person name="Haridas S."/>
            <person name="Kuo A."/>
            <person name="Mondo S."/>
            <person name="Pangilinan J."/>
            <person name="Riley R."/>
            <person name="Labutti K."/>
            <person name="Andreopoulos B."/>
            <person name="Lipzen A."/>
            <person name="Chen C."/>
            <person name="Yanf M."/>
            <person name="Daum C."/>
            <person name="Ng V."/>
            <person name="Clum A."/>
            <person name="Ohm R."/>
            <person name="Martin F."/>
            <person name="Silar P."/>
            <person name="Natvig D."/>
            <person name="Lalanne C."/>
            <person name="Gautier V."/>
            <person name="Ament-Velasquez S.L."/>
            <person name="Kruys A."/>
            <person name="Hutchinson M.I."/>
            <person name="Powell A.J."/>
            <person name="Barry K."/>
            <person name="Miller A.N."/>
            <person name="Grigoriev I.V."/>
            <person name="Debuchy R."/>
            <person name="Gladieux P."/>
            <person name="Thoren M.H."/>
            <person name="Johannesson H."/>
        </authorList>
    </citation>
    <scope>NUCLEOTIDE SEQUENCE</scope>
    <source>
        <strain evidence="3">PSN293</strain>
    </source>
</reference>
<proteinExistence type="predicted"/>
<sequence length="756" mass="79085">MAKNTITLVYLCVGAASYSMSPPLVPRQADGAVSASSFLRRAFHSSAFLDGRLYIDGGDFSYTSNNDTVYQFSNTLLSIDLTKHWTNSSVVLQSSSKPDGVPSLINGGIWTDLRNKLLYTGFAGVDSFFGKANAAPQGLWSFLPDGNGGGSWENLNNTADGIFVSRPRPFDGSVSSGGGSGYLLGGLSGNSSNFQNTPRGMFSYDFSSQNPIYGRDSGSSSAFGTQDGGMVFVPFFGNLGIIISAGGQLRQTNGGNGNGNGPNGGGGGRGGGGGDGQGSSTSTSLASFSTVQVYNPQDQKWYDQRTSGTAPSGRVQFCMTGMPSNNQTYEIFVYAGWDGNSGPGTVSFDDAYVLTLPGFHWVKADYTAEHPRYGLSCNAVGGGQVVTIGGADPTQKIQQGQVNNGAGYSAPFSTPDPFTQGLGVFDLSTLSWKTKYQPMRFPYTPAPQIQDYYNTNGRKPTAGFSSSSLESLFAQSDFSSPDNLPFPGGGTGRGGYRNNNDPSNAGAIAGGVVGGLAAASGIAALFIWLRRRHAKKHGKPKSTSNQSSIAADDYDYDDDNNSTTMRNLPAENNDTNARIEHANSSSRYPYSPSGFYNQPVPRTVGAAWGNNPGTRATVAGTSAAPAEIAGQAVEHQHQMDEEEAYAHAAGEKQPPPAYEEMEGQGQGGGRPGGGVAELSGDGTTTTTVTELLSSSSVGSENGNGDLWRNSRVVSGIDDTLVSAVDIVANGMRPPSQLPLPQVPELHGETSGRAELP</sequence>
<feature type="region of interest" description="Disordered" evidence="1">
    <location>
        <begin position="633"/>
        <end position="685"/>
    </location>
</feature>
<feature type="region of interest" description="Disordered" evidence="1">
    <location>
        <begin position="479"/>
        <end position="498"/>
    </location>
</feature>
<keyword evidence="2" id="KW-1133">Transmembrane helix</keyword>
<evidence type="ECO:0000313" key="3">
    <source>
        <dbReference type="EMBL" id="KAK4219644.1"/>
    </source>
</evidence>
<evidence type="ECO:0000256" key="1">
    <source>
        <dbReference type="SAM" id="MobiDB-lite"/>
    </source>
</evidence>
<feature type="compositionally biased region" description="Basic and acidic residues" evidence="1">
    <location>
        <begin position="745"/>
        <end position="756"/>
    </location>
</feature>
<gene>
    <name evidence="3" type="ORF">QBC37DRAFT_394525</name>
</gene>
<feature type="transmembrane region" description="Helical" evidence="2">
    <location>
        <begin position="507"/>
        <end position="529"/>
    </location>
</feature>
<dbReference type="InterPro" id="IPR015915">
    <property type="entry name" value="Kelch-typ_b-propeller"/>
</dbReference>
<feature type="region of interest" description="Disordered" evidence="1">
    <location>
        <begin position="730"/>
        <end position="756"/>
    </location>
</feature>
<evidence type="ECO:0000313" key="4">
    <source>
        <dbReference type="Proteomes" id="UP001301769"/>
    </source>
</evidence>
<reference evidence="3" key="1">
    <citation type="journal article" date="2023" name="Mol. Phylogenet. Evol.">
        <title>Genome-scale phylogeny and comparative genomics of the fungal order Sordariales.</title>
        <authorList>
            <person name="Hensen N."/>
            <person name="Bonometti L."/>
            <person name="Westerberg I."/>
            <person name="Brannstrom I.O."/>
            <person name="Guillou S."/>
            <person name="Cros-Aarteil S."/>
            <person name="Calhoun S."/>
            <person name="Haridas S."/>
            <person name="Kuo A."/>
            <person name="Mondo S."/>
            <person name="Pangilinan J."/>
            <person name="Riley R."/>
            <person name="LaButti K."/>
            <person name="Andreopoulos B."/>
            <person name="Lipzen A."/>
            <person name="Chen C."/>
            <person name="Yan M."/>
            <person name="Daum C."/>
            <person name="Ng V."/>
            <person name="Clum A."/>
            <person name="Steindorff A."/>
            <person name="Ohm R.A."/>
            <person name="Martin F."/>
            <person name="Silar P."/>
            <person name="Natvig D.O."/>
            <person name="Lalanne C."/>
            <person name="Gautier V."/>
            <person name="Ament-Velasquez S.L."/>
            <person name="Kruys A."/>
            <person name="Hutchinson M.I."/>
            <person name="Powell A.J."/>
            <person name="Barry K."/>
            <person name="Miller A.N."/>
            <person name="Grigoriev I.V."/>
            <person name="Debuchy R."/>
            <person name="Gladieux P."/>
            <person name="Hiltunen Thoren M."/>
            <person name="Johannesson H."/>
        </authorList>
    </citation>
    <scope>NUCLEOTIDE SEQUENCE</scope>
    <source>
        <strain evidence="3">PSN293</strain>
    </source>
</reference>
<protein>
    <recommendedName>
        <fullName evidence="5">Cell wall anchored protein</fullName>
    </recommendedName>
</protein>
<dbReference type="Proteomes" id="UP001301769">
    <property type="component" value="Unassembled WGS sequence"/>
</dbReference>
<comment type="caution">
    <text evidence="3">The sequence shown here is derived from an EMBL/GenBank/DDBJ whole genome shotgun (WGS) entry which is preliminary data.</text>
</comment>
<feature type="region of interest" description="Disordered" evidence="1">
    <location>
        <begin position="535"/>
        <end position="573"/>
    </location>
</feature>
<dbReference type="SUPFAM" id="SSF50965">
    <property type="entry name" value="Galactose oxidase, central domain"/>
    <property type="match status" value="1"/>
</dbReference>
<keyword evidence="2" id="KW-0472">Membrane</keyword>
<feature type="region of interest" description="Disordered" evidence="1">
    <location>
        <begin position="252"/>
        <end position="283"/>
    </location>
</feature>
<organism evidence="3 4">
    <name type="scientific">Rhypophila decipiens</name>
    <dbReference type="NCBI Taxonomy" id="261697"/>
    <lineage>
        <taxon>Eukaryota</taxon>
        <taxon>Fungi</taxon>
        <taxon>Dikarya</taxon>
        <taxon>Ascomycota</taxon>
        <taxon>Pezizomycotina</taxon>
        <taxon>Sordariomycetes</taxon>
        <taxon>Sordariomycetidae</taxon>
        <taxon>Sordariales</taxon>
        <taxon>Naviculisporaceae</taxon>
        <taxon>Rhypophila</taxon>
    </lineage>
</organism>
<evidence type="ECO:0000256" key="2">
    <source>
        <dbReference type="SAM" id="Phobius"/>
    </source>
</evidence>
<dbReference type="AlphaFoldDB" id="A0AAN6YIB3"/>
<keyword evidence="2" id="KW-0812">Transmembrane</keyword>
<feature type="compositionally biased region" description="Gly residues" evidence="1">
    <location>
        <begin position="254"/>
        <end position="277"/>
    </location>
</feature>
<dbReference type="InterPro" id="IPR011043">
    <property type="entry name" value="Gal_Oxase/kelch_b-propeller"/>
</dbReference>
<accession>A0AAN6YIB3</accession>